<feature type="compositionally biased region" description="Polar residues" evidence="9">
    <location>
        <begin position="357"/>
        <end position="373"/>
    </location>
</feature>
<dbReference type="PANTHER" id="PTHR46009">
    <property type="entry name" value="VACUOLAR PROTEIN SORTING-ASSOCIATED PROTEIN VTA1 HOMOLOG"/>
    <property type="match status" value="1"/>
</dbReference>
<dbReference type="InterPro" id="IPR041212">
    <property type="entry name" value="Vta1_C"/>
</dbReference>
<comment type="subcellular location">
    <subcellularLocation>
        <location evidence="2">Cytoplasm</location>
    </subcellularLocation>
    <subcellularLocation>
        <location evidence="1">Endosome membrane</location>
        <topology evidence="1">Peripheral membrane protein</topology>
    </subcellularLocation>
</comment>
<feature type="domain" description="Vta1/callose synthase N-terminal" evidence="10">
    <location>
        <begin position="14"/>
        <end position="157"/>
    </location>
</feature>
<feature type="domain" description="Vta1 C-terminal" evidence="11">
    <location>
        <begin position="403"/>
        <end position="436"/>
    </location>
</feature>
<evidence type="ECO:0000259" key="11">
    <source>
        <dbReference type="Pfam" id="PF18097"/>
    </source>
</evidence>
<feature type="compositionally biased region" description="Low complexity" evidence="9">
    <location>
        <begin position="212"/>
        <end position="223"/>
    </location>
</feature>
<dbReference type="Pfam" id="PF18097">
    <property type="entry name" value="Vta1_C"/>
    <property type="match status" value="1"/>
</dbReference>
<evidence type="ECO:0000313" key="12">
    <source>
        <dbReference type="EMBL" id="KAK7968088.1"/>
    </source>
</evidence>
<dbReference type="Gene3D" id="1.20.5.420">
    <property type="entry name" value="Immunoglobulin FC, subunit C"/>
    <property type="match status" value="1"/>
</dbReference>
<comment type="similarity">
    <text evidence="3">Belongs to the VTA1 family.</text>
</comment>
<evidence type="ECO:0000313" key="13">
    <source>
        <dbReference type="Proteomes" id="UP001391051"/>
    </source>
</evidence>
<evidence type="ECO:0000256" key="8">
    <source>
        <dbReference type="ARBA" id="ARBA00023136"/>
    </source>
</evidence>
<keyword evidence="5" id="KW-0963">Cytoplasm</keyword>
<dbReference type="Proteomes" id="UP001391051">
    <property type="component" value="Unassembled WGS sequence"/>
</dbReference>
<dbReference type="GeneID" id="92071649"/>
<dbReference type="InterPro" id="IPR023175">
    <property type="entry name" value="Vta1/CALS_N_sf"/>
</dbReference>
<reference evidence="12 13" key="1">
    <citation type="submission" date="2023-01" db="EMBL/GenBank/DDBJ databases">
        <title>Analysis of 21 Apiospora genomes using comparative genomics revels a genus with tremendous synthesis potential of carbohydrate active enzymes and secondary metabolites.</title>
        <authorList>
            <person name="Sorensen T."/>
        </authorList>
    </citation>
    <scope>NUCLEOTIDE SEQUENCE [LARGE SCALE GENOMIC DNA]</scope>
    <source>
        <strain evidence="12 13">CBS 24483</strain>
    </source>
</reference>
<organism evidence="12 13">
    <name type="scientific">Apiospora aurea</name>
    <dbReference type="NCBI Taxonomy" id="335848"/>
    <lineage>
        <taxon>Eukaryota</taxon>
        <taxon>Fungi</taxon>
        <taxon>Dikarya</taxon>
        <taxon>Ascomycota</taxon>
        <taxon>Pezizomycotina</taxon>
        <taxon>Sordariomycetes</taxon>
        <taxon>Xylariomycetidae</taxon>
        <taxon>Amphisphaeriales</taxon>
        <taxon>Apiosporaceae</taxon>
        <taxon>Apiospora</taxon>
    </lineage>
</organism>
<sequence>MAANIPAPLKQAGITPFVVRATQLEKAKPVIAYWCEYWVVNQILAKQLHSTDDDCLQFTMALMDKLEQTKSEQAGNDAILDDVAGKAYVEQFAQETLERALRPLNANKVTQQTAVTFEAAATFFHLVNIWGPADAETEQKIKYAKWNAARILRAIKEGKDPNESNPKPQEEKAEEQLDPNDPEVQALGGLPRSATVEDVPEEADKNYLDPKASAISPATVSAPTSPPHSAIPPEQVSPIAPPDQPTHDGYFPSAPSGSAGDDPPLRLPSAPGAPSSVGDPDFSIPSPPTVFPGSNAPAAPSGTISPPTLPDTPQSFYQQPQPPVHQPSAPKAAPGPGLPPPPQNFTPNQPSAPPASSFYNQAPRQPTQSSGPTRSPPAQQPPASSYSGGPPTNSVYQADDMSIVQAQKHAKWAISALNFEDVPTAVRELKAALNALGAT</sequence>
<evidence type="ECO:0000256" key="3">
    <source>
        <dbReference type="ARBA" id="ARBA00007895"/>
    </source>
</evidence>
<keyword evidence="8" id="KW-0472">Membrane</keyword>
<dbReference type="EMBL" id="JAQQWE010000001">
    <property type="protein sequence ID" value="KAK7968088.1"/>
    <property type="molecule type" value="Genomic_DNA"/>
</dbReference>
<dbReference type="InterPro" id="IPR039431">
    <property type="entry name" value="Vta1/CALS_N"/>
</dbReference>
<evidence type="ECO:0000256" key="4">
    <source>
        <dbReference type="ARBA" id="ARBA00022448"/>
    </source>
</evidence>
<name>A0ABR1R077_9PEZI</name>
<evidence type="ECO:0000256" key="5">
    <source>
        <dbReference type="ARBA" id="ARBA00022490"/>
    </source>
</evidence>
<evidence type="ECO:0000256" key="9">
    <source>
        <dbReference type="SAM" id="MobiDB-lite"/>
    </source>
</evidence>
<evidence type="ECO:0000256" key="2">
    <source>
        <dbReference type="ARBA" id="ARBA00004496"/>
    </source>
</evidence>
<dbReference type="Pfam" id="PF04652">
    <property type="entry name" value="Vta1"/>
    <property type="match status" value="1"/>
</dbReference>
<gene>
    <name evidence="12" type="ORF">PG986_002365</name>
</gene>
<feature type="compositionally biased region" description="Basic and acidic residues" evidence="9">
    <location>
        <begin position="155"/>
        <end position="175"/>
    </location>
</feature>
<feature type="compositionally biased region" description="Low complexity" evidence="9">
    <location>
        <begin position="326"/>
        <end position="335"/>
    </location>
</feature>
<dbReference type="PANTHER" id="PTHR46009:SF1">
    <property type="entry name" value="VACUOLAR PROTEIN SORTING-ASSOCIATED PROTEIN VTA1 HOMOLOG"/>
    <property type="match status" value="1"/>
</dbReference>
<dbReference type="RefSeq" id="XP_066707480.1">
    <property type="nucleotide sequence ID" value="XM_066838587.1"/>
</dbReference>
<comment type="caution">
    <text evidence="12">The sequence shown here is derived from an EMBL/GenBank/DDBJ whole genome shotgun (WGS) entry which is preliminary data.</text>
</comment>
<feature type="region of interest" description="Disordered" evidence="9">
    <location>
        <begin position="155"/>
        <end position="400"/>
    </location>
</feature>
<keyword evidence="13" id="KW-1185">Reference proteome</keyword>
<keyword evidence="6" id="KW-0967">Endosome</keyword>
<keyword evidence="4" id="KW-0813">Transport</keyword>
<keyword evidence="7" id="KW-0653">Protein transport</keyword>
<evidence type="ECO:0000256" key="7">
    <source>
        <dbReference type="ARBA" id="ARBA00022927"/>
    </source>
</evidence>
<evidence type="ECO:0000256" key="6">
    <source>
        <dbReference type="ARBA" id="ARBA00022753"/>
    </source>
</evidence>
<evidence type="ECO:0000256" key="1">
    <source>
        <dbReference type="ARBA" id="ARBA00004481"/>
    </source>
</evidence>
<evidence type="ECO:0000259" key="10">
    <source>
        <dbReference type="Pfam" id="PF04652"/>
    </source>
</evidence>
<dbReference type="InterPro" id="IPR044538">
    <property type="entry name" value="Vta1-like"/>
</dbReference>
<proteinExistence type="inferred from homology"/>
<protein>
    <recommendedName>
        <fullName evidence="14">DUF605-domain-containing protein</fullName>
    </recommendedName>
</protein>
<evidence type="ECO:0008006" key="14">
    <source>
        <dbReference type="Google" id="ProtNLM"/>
    </source>
</evidence>
<feature type="compositionally biased region" description="Polar residues" evidence="9">
    <location>
        <begin position="302"/>
        <end position="319"/>
    </location>
</feature>
<dbReference type="Gene3D" id="1.25.40.270">
    <property type="entry name" value="Vacuolar protein sorting-associated protein vta1"/>
    <property type="match status" value="1"/>
</dbReference>
<dbReference type="PRINTS" id="PR01217">
    <property type="entry name" value="PRICHEXTENSN"/>
</dbReference>
<accession>A0ABR1R077</accession>